<dbReference type="InterPro" id="IPR013201">
    <property type="entry name" value="Prot_inhib_I29"/>
</dbReference>
<dbReference type="PROSITE" id="PS00139">
    <property type="entry name" value="THIOL_PROTEASE_CYS"/>
    <property type="match status" value="1"/>
</dbReference>
<dbReference type="CDD" id="cd02248">
    <property type="entry name" value="Peptidase_C1A"/>
    <property type="match status" value="1"/>
</dbReference>
<keyword evidence="6" id="KW-1015">Disulfide bond</keyword>
<accession>A0A0R3RJ50</accession>
<evidence type="ECO:0000256" key="3">
    <source>
        <dbReference type="ARBA" id="ARBA00022801"/>
    </source>
</evidence>
<dbReference type="GO" id="GO:0006508">
    <property type="term" value="P:proteolysis"/>
    <property type="evidence" value="ECO:0007669"/>
    <property type="project" value="UniProtKB-KW"/>
</dbReference>
<name>A0A0R3RJ50_9BILA</name>
<comment type="similarity">
    <text evidence="1">Belongs to the peptidase C1 family.</text>
</comment>
<dbReference type="GO" id="GO:0008234">
    <property type="term" value="F:cysteine-type peptidase activity"/>
    <property type="evidence" value="ECO:0007669"/>
    <property type="project" value="UniProtKB-KW"/>
</dbReference>
<evidence type="ECO:0000256" key="2">
    <source>
        <dbReference type="ARBA" id="ARBA00022670"/>
    </source>
</evidence>
<protein>
    <submittedName>
        <fullName evidence="10">Pept_C1 domain-containing protein</fullName>
    </submittedName>
</protein>
<evidence type="ECO:0000259" key="8">
    <source>
        <dbReference type="SMART" id="SM00848"/>
    </source>
</evidence>
<dbReference type="Gene3D" id="3.90.70.10">
    <property type="entry name" value="Cysteine proteinases"/>
    <property type="match status" value="1"/>
</dbReference>
<keyword evidence="5" id="KW-0865">Zymogen</keyword>
<reference evidence="10" key="1">
    <citation type="submission" date="2017-02" db="UniProtKB">
        <authorList>
            <consortium name="WormBaseParasite"/>
        </authorList>
    </citation>
    <scope>IDENTIFICATION</scope>
</reference>
<sequence length="298" mass="33488">MQMLYRSNDDTPGKIHSLYQQHYSKYKKYLKELGKEPDPTVPEPIRLLKFAQTAKFIEEHNERYKKGLVKYELKLNEMSDWTEDEKQRLFGRVPSPSSGTVANLTQLLAKKKKKTIPKKMDYRKKIKTVPVINQGQCGVCYIFSALAALEMYITLKEKKPPVRLSVQEVMDCSGLQRCFGKGGSEDDVFNWVAEHGVALAKSYPYKENNGISCPRLQSHVTGGLAGGVFLPFNNEEVIKKVLALYGPVSVSLHASTESFKSYGKGNWGKSWGQNGYGLIRAGEFTCGIGRSSIIPIFS</sequence>
<feature type="domain" description="Cathepsin propeptide inhibitor" evidence="8">
    <location>
        <begin position="26"/>
        <end position="86"/>
    </location>
</feature>
<dbReference type="Pfam" id="PF00112">
    <property type="entry name" value="Peptidase_C1"/>
    <property type="match status" value="1"/>
</dbReference>
<dbReference type="InterPro" id="IPR038765">
    <property type="entry name" value="Papain-like_cys_pep_sf"/>
</dbReference>
<dbReference type="STRING" id="1147741.A0A0R3RJ50"/>
<organism evidence="9 10">
    <name type="scientific">Elaeophora elaphi</name>
    <dbReference type="NCBI Taxonomy" id="1147741"/>
    <lineage>
        <taxon>Eukaryota</taxon>
        <taxon>Metazoa</taxon>
        <taxon>Ecdysozoa</taxon>
        <taxon>Nematoda</taxon>
        <taxon>Chromadorea</taxon>
        <taxon>Rhabditida</taxon>
        <taxon>Spirurina</taxon>
        <taxon>Spiruromorpha</taxon>
        <taxon>Filarioidea</taxon>
        <taxon>Onchocercidae</taxon>
        <taxon>Elaeophora</taxon>
    </lineage>
</organism>
<evidence type="ECO:0000313" key="10">
    <source>
        <dbReference type="WBParaSite" id="EEL_0000150801-mRNA-1"/>
    </source>
</evidence>
<dbReference type="SUPFAM" id="SSF54001">
    <property type="entry name" value="Cysteine proteinases"/>
    <property type="match status" value="1"/>
</dbReference>
<dbReference type="WBParaSite" id="EEL_0000150801-mRNA-1">
    <property type="protein sequence ID" value="EEL_0000150801-mRNA-1"/>
    <property type="gene ID" value="EEL_0000150801"/>
</dbReference>
<dbReference type="Pfam" id="PF08246">
    <property type="entry name" value="Inhibitor_I29"/>
    <property type="match status" value="1"/>
</dbReference>
<dbReference type="InterPro" id="IPR000169">
    <property type="entry name" value="Pept_cys_AS"/>
</dbReference>
<keyword evidence="4" id="KW-0788">Thiol protease</keyword>
<keyword evidence="2" id="KW-0645">Protease</keyword>
<evidence type="ECO:0000256" key="5">
    <source>
        <dbReference type="ARBA" id="ARBA00023145"/>
    </source>
</evidence>
<keyword evidence="9" id="KW-1185">Reference proteome</keyword>
<evidence type="ECO:0000313" key="9">
    <source>
        <dbReference type="Proteomes" id="UP000050640"/>
    </source>
</evidence>
<keyword evidence="3" id="KW-0378">Hydrolase</keyword>
<dbReference type="PANTHER" id="PTHR12411">
    <property type="entry name" value="CYSTEINE PROTEASE FAMILY C1-RELATED"/>
    <property type="match status" value="1"/>
</dbReference>
<evidence type="ECO:0000256" key="1">
    <source>
        <dbReference type="ARBA" id="ARBA00008455"/>
    </source>
</evidence>
<dbReference type="SMART" id="SM00848">
    <property type="entry name" value="Inhibitor_I29"/>
    <property type="match status" value="1"/>
</dbReference>
<dbReference type="Proteomes" id="UP000050640">
    <property type="component" value="Unplaced"/>
</dbReference>
<dbReference type="SMART" id="SM00645">
    <property type="entry name" value="Pept_C1"/>
    <property type="match status" value="1"/>
</dbReference>
<evidence type="ECO:0000256" key="4">
    <source>
        <dbReference type="ARBA" id="ARBA00022807"/>
    </source>
</evidence>
<evidence type="ECO:0000256" key="6">
    <source>
        <dbReference type="ARBA" id="ARBA00023157"/>
    </source>
</evidence>
<evidence type="ECO:0000259" key="7">
    <source>
        <dbReference type="SMART" id="SM00645"/>
    </source>
</evidence>
<feature type="domain" description="Peptidase C1A papain C-terminal" evidence="7">
    <location>
        <begin position="116"/>
        <end position="296"/>
    </location>
</feature>
<proteinExistence type="inferred from homology"/>
<dbReference type="InterPro" id="IPR013128">
    <property type="entry name" value="Peptidase_C1A"/>
</dbReference>
<dbReference type="InterPro" id="IPR039417">
    <property type="entry name" value="Peptidase_C1A_papain-like"/>
</dbReference>
<dbReference type="AlphaFoldDB" id="A0A0R3RJ50"/>
<dbReference type="InterPro" id="IPR000668">
    <property type="entry name" value="Peptidase_C1A_C"/>
</dbReference>